<reference evidence="19 20" key="1">
    <citation type="submission" date="2015-06" db="EMBL/GenBank/DDBJ databases">
        <title>Draft genome of the ant-associated black yeast Phialophora attae CBS 131958.</title>
        <authorList>
            <person name="Moreno L.F."/>
            <person name="Stielow B.J."/>
            <person name="de Hoog S."/>
            <person name="Vicente V.A."/>
            <person name="Weiss V.A."/>
            <person name="de Vries M."/>
            <person name="Cruz L.M."/>
            <person name="Souza E.M."/>
        </authorList>
    </citation>
    <scope>NUCLEOTIDE SEQUENCE [LARGE SCALE GENOMIC DNA]</scope>
    <source>
        <strain evidence="19 20">CBS 131958</strain>
    </source>
</reference>
<evidence type="ECO:0000256" key="11">
    <source>
        <dbReference type="PIRNR" id="PIRNR018425"/>
    </source>
</evidence>
<feature type="binding site" evidence="13">
    <location>
        <position position="103"/>
    </location>
    <ligand>
        <name>Mg(2+)</name>
        <dbReference type="ChEBI" id="CHEBI:18420"/>
        <label>1</label>
        <note>catalytic</note>
    </ligand>
</feature>
<keyword evidence="9 13" id="KW-0460">Magnesium</keyword>
<feature type="region of interest" description="Disordered" evidence="14">
    <location>
        <begin position="505"/>
        <end position="577"/>
    </location>
</feature>
<dbReference type="OrthoDB" id="412748at2759"/>
<feature type="transmembrane region" description="Helical" evidence="15">
    <location>
        <begin position="227"/>
        <end position="245"/>
    </location>
</feature>
<feature type="binding site" evidence="13">
    <location>
        <position position="101"/>
    </location>
    <ligand>
        <name>Mg(2+)</name>
        <dbReference type="ChEBI" id="CHEBI:18420"/>
        <label>2</label>
        <note>catalytic</note>
    </ligand>
</feature>
<dbReference type="InterPro" id="IPR014492">
    <property type="entry name" value="PolyA_polymerase"/>
</dbReference>
<evidence type="ECO:0000259" key="17">
    <source>
        <dbReference type="Pfam" id="PF04928"/>
    </source>
</evidence>
<keyword evidence="4 11" id="KW-0507">mRNA processing</keyword>
<dbReference type="AlphaFoldDB" id="A0A0N1H0L4"/>
<comment type="function">
    <text evidence="11">Polymerase that creates the 3'-poly(A) tail of mRNA's.</text>
</comment>
<organism evidence="19 20">
    <name type="scientific">Cyphellophora attinorum</name>
    <dbReference type="NCBI Taxonomy" id="1664694"/>
    <lineage>
        <taxon>Eukaryota</taxon>
        <taxon>Fungi</taxon>
        <taxon>Dikarya</taxon>
        <taxon>Ascomycota</taxon>
        <taxon>Pezizomycotina</taxon>
        <taxon>Eurotiomycetes</taxon>
        <taxon>Chaetothyriomycetidae</taxon>
        <taxon>Chaetothyriales</taxon>
        <taxon>Cyphellophoraceae</taxon>
        <taxon>Cyphellophora</taxon>
    </lineage>
</organism>
<keyword evidence="15" id="KW-0472">Membrane</keyword>
<feature type="binding site" evidence="13">
    <location>
        <position position="103"/>
    </location>
    <ligand>
        <name>Mg(2+)</name>
        <dbReference type="ChEBI" id="CHEBI:18420"/>
        <label>2</label>
        <note>catalytic</note>
    </ligand>
</feature>
<evidence type="ECO:0000256" key="12">
    <source>
        <dbReference type="PIRSR" id="PIRSR018425-1"/>
    </source>
</evidence>
<evidence type="ECO:0000313" key="20">
    <source>
        <dbReference type="Proteomes" id="UP000038010"/>
    </source>
</evidence>
<dbReference type="GeneID" id="28731043"/>
<accession>A0A0N1H0L4</accession>
<evidence type="ECO:0000256" key="6">
    <source>
        <dbReference type="ARBA" id="ARBA00022723"/>
    </source>
</evidence>
<comment type="catalytic activity">
    <reaction evidence="11">
        <text>RNA(n) + ATP = RNA(n)-3'-adenine ribonucleotide + diphosphate</text>
        <dbReference type="Rhea" id="RHEA:11332"/>
        <dbReference type="Rhea" id="RHEA-COMP:14527"/>
        <dbReference type="Rhea" id="RHEA-COMP:17347"/>
        <dbReference type="ChEBI" id="CHEBI:30616"/>
        <dbReference type="ChEBI" id="CHEBI:33019"/>
        <dbReference type="ChEBI" id="CHEBI:140395"/>
        <dbReference type="ChEBI" id="CHEBI:173115"/>
        <dbReference type="EC" id="2.7.7.19"/>
    </reaction>
</comment>
<evidence type="ECO:0000256" key="15">
    <source>
        <dbReference type="SAM" id="Phobius"/>
    </source>
</evidence>
<feature type="binding site" evidence="12">
    <location>
        <position position="220"/>
    </location>
    <ligand>
        <name>ATP</name>
        <dbReference type="ChEBI" id="CHEBI:30616"/>
    </ligand>
</feature>
<dbReference type="CDD" id="cd05402">
    <property type="entry name" value="NT_PAP_TUTase"/>
    <property type="match status" value="1"/>
</dbReference>
<evidence type="ECO:0000259" key="18">
    <source>
        <dbReference type="Pfam" id="PF20750"/>
    </source>
</evidence>
<keyword evidence="15" id="KW-1133">Transmembrane helix</keyword>
<keyword evidence="15" id="KW-0812">Transmembrane</keyword>
<evidence type="ECO:0000256" key="5">
    <source>
        <dbReference type="ARBA" id="ARBA00022679"/>
    </source>
</evidence>
<dbReference type="SUPFAM" id="SSF81301">
    <property type="entry name" value="Nucleotidyltransferase"/>
    <property type="match status" value="1"/>
</dbReference>
<evidence type="ECO:0000259" key="16">
    <source>
        <dbReference type="Pfam" id="PF04926"/>
    </source>
</evidence>
<dbReference type="Pfam" id="PF04928">
    <property type="entry name" value="PAP_central"/>
    <property type="match status" value="1"/>
</dbReference>
<dbReference type="EMBL" id="LFJN01000024">
    <property type="protein sequence ID" value="KPI37450.1"/>
    <property type="molecule type" value="Genomic_DNA"/>
</dbReference>
<comment type="subcellular location">
    <subcellularLocation>
        <location evidence="2 11">Nucleus</location>
    </subcellularLocation>
</comment>
<dbReference type="PIRSF" id="PIRSF018425">
    <property type="entry name" value="PolyA_polymerase"/>
    <property type="match status" value="1"/>
</dbReference>
<dbReference type="Gene3D" id="3.30.70.590">
    <property type="entry name" value="Poly(A) polymerase predicted RNA binding domain"/>
    <property type="match status" value="1"/>
</dbReference>
<comment type="similarity">
    <text evidence="3 11">Belongs to the poly(A) polymerase family.</text>
</comment>
<comment type="cofactor">
    <cofactor evidence="13">
        <name>Mg(2+)</name>
        <dbReference type="ChEBI" id="CHEBI:18420"/>
    </cofactor>
    <text evidence="13">Binds 2 magnesium ions. Also active with manganese.</text>
</comment>
<feature type="compositionally biased region" description="Low complexity" evidence="14">
    <location>
        <begin position="559"/>
        <end position="577"/>
    </location>
</feature>
<dbReference type="GO" id="GO:0005524">
    <property type="term" value="F:ATP binding"/>
    <property type="evidence" value="ECO:0007669"/>
    <property type="project" value="UniProtKB-UniRule"/>
</dbReference>
<feature type="binding site" evidence="12">
    <location>
        <position position="229"/>
    </location>
    <ligand>
        <name>ATP</name>
        <dbReference type="ChEBI" id="CHEBI:30616"/>
    </ligand>
</feature>
<dbReference type="GO" id="GO:0006397">
    <property type="term" value="P:mRNA processing"/>
    <property type="evidence" value="ECO:0007669"/>
    <property type="project" value="UniProtKB-KW"/>
</dbReference>
<dbReference type="SUPFAM" id="SSF55003">
    <property type="entry name" value="PAP/Archaeal CCA-adding enzyme, C-terminal domain"/>
    <property type="match status" value="1"/>
</dbReference>
<evidence type="ECO:0000256" key="7">
    <source>
        <dbReference type="ARBA" id="ARBA00022741"/>
    </source>
</evidence>
<dbReference type="GO" id="GO:0005634">
    <property type="term" value="C:nucleus"/>
    <property type="evidence" value="ECO:0007669"/>
    <property type="project" value="UniProtKB-SubCell"/>
</dbReference>
<keyword evidence="7 11" id="KW-0547">Nucleotide-binding</keyword>
<dbReference type="FunFam" id="3.30.460.10:FF:000002">
    <property type="entry name" value="Poly(A) polymerase alpha, putative"/>
    <property type="match status" value="1"/>
</dbReference>
<sequence>MATTTKQYGITPPMSVALPEQKDIEKNAELIEELKRENNYETQEATKKRMSTLALLQRCLIEFVKHVALGKQHSPQQVEKYGGKIVAYGSYRLGVYGPGSDIDTLAVAPRHITRDDFFKHFPDTLRRLVTEDAIGFLVPVHDAFVPIIKLQLYGIEIDLIFASINGLESVDKTLNLSDNKLLDGMDQATVRAVTGPRVTDEILRLVPEAKTFRTALRAIKLWAQRRAIYANIVGFPGGVAWAMLVARVCQFYPHAIGATIVSKFFFIMKDWKWPQPVLLKDIEPQKGNDKVWNPALYNGDRKNLMPIITPAYPSMCATYNISQSNKTVILRELERGAKITNNIFFGAGKWSDLFEKHTFFTKDHKYYLSVIASCKGKDDIKAWSGLVESKIRILVGQLELIKDQISLARPYVKGFARAHRCADEANGNAVGASGAEEPPSGGNFHTHTFYIGIDLTPSAQKNLNISAAISYFKGVCQGWQDYDANIHFLDAVPVRAHELPDDLFDKAKGEVKPARPPKKKPLARPNGDANGASTGPDAKRPNDDSNGVSAGPDTKRQKTANGTTTPTPAATVTIAPA</sequence>
<dbReference type="RefSeq" id="XP_017997413.1">
    <property type="nucleotide sequence ID" value="XM_018139163.1"/>
</dbReference>
<dbReference type="FunFam" id="1.10.1410.10:FF:000001">
    <property type="entry name" value="Putative poly(A) polymerase gamma"/>
    <property type="match status" value="1"/>
</dbReference>
<evidence type="ECO:0000256" key="1">
    <source>
        <dbReference type="ARBA" id="ARBA00001936"/>
    </source>
</evidence>
<dbReference type="PANTHER" id="PTHR10682">
    <property type="entry name" value="POLY A POLYMERASE"/>
    <property type="match status" value="1"/>
</dbReference>
<evidence type="ECO:0000256" key="9">
    <source>
        <dbReference type="ARBA" id="ARBA00022842"/>
    </source>
</evidence>
<evidence type="ECO:0000256" key="3">
    <source>
        <dbReference type="ARBA" id="ARBA00010912"/>
    </source>
</evidence>
<dbReference type="InterPro" id="IPR007012">
    <property type="entry name" value="PolA_pol_cen_dom"/>
</dbReference>
<evidence type="ECO:0000256" key="8">
    <source>
        <dbReference type="ARBA" id="ARBA00022840"/>
    </source>
</evidence>
<protein>
    <recommendedName>
        <fullName evidence="11">Poly(A) polymerase</fullName>
        <ecNumber evidence="11">2.7.7.19</ecNumber>
    </recommendedName>
</protein>
<feature type="binding site" evidence="12">
    <location>
        <begin position="101"/>
        <end position="103"/>
    </location>
    <ligand>
        <name>ATP</name>
        <dbReference type="ChEBI" id="CHEBI:30616"/>
    </ligand>
</feature>
<evidence type="ECO:0000256" key="14">
    <source>
        <dbReference type="SAM" id="MobiDB-lite"/>
    </source>
</evidence>
<keyword evidence="6 13" id="KW-0479">Metal-binding</keyword>
<dbReference type="GO" id="GO:1990817">
    <property type="term" value="F:poly(A) RNA polymerase activity"/>
    <property type="evidence" value="ECO:0007669"/>
    <property type="project" value="UniProtKB-UniRule"/>
</dbReference>
<dbReference type="Pfam" id="PF04926">
    <property type="entry name" value="PAP_RNA-bind"/>
    <property type="match status" value="1"/>
</dbReference>
<keyword evidence="20" id="KW-1185">Reference proteome</keyword>
<dbReference type="EC" id="2.7.7.19" evidence="11"/>
<dbReference type="PANTHER" id="PTHR10682:SF10">
    <property type="entry name" value="POLYNUCLEOTIDE ADENYLYLTRANSFERASE"/>
    <property type="match status" value="1"/>
</dbReference>
<dbReference type="InterPro" id="IPR048840">
    <property type="entry name" value="PolA_pol_NTPase"/>
</dbReference>
<comment type="caution">
    <text evidence="19">The sequence shown here is derived from an EMBL/GenBank/DDBJ whole genome shotgun (WGS) entry which is preliminary data.</text>
</comment>
<dbReference type="GO" id="GO:0046872">
    <property type="term" value="F:metal ion binding"/>
    <property type="evidence" value="ECO:0007669"/>
    <property type="project" value="UniProtKB-KW"/>
</dbReference>
<evidence type="ECO:0000256" key="10">
    <source>
        <dbReference type="ARBA" id="ARBA00023242"/>
    </source>
</evidence>
<keyword evidence="5 11" id="KW-0808">Transferase</keyword>
<dbReference type="Gene3D" id="3.30.460.10">
    <property type="entry name" value="Beta Polymerase, domain 2"/>
    <property type="match status" value="1"/>
</dbReference>
<dbReference type="Pfam" id="PF20750">
    <property type="entry name" value="PAP_NTPase"/>
    <property type="match status" value="1"/>
</dbReference>
<feature type="binding site" evidence="12">
    <location>
        <position position="158"/>
    </location>
    <ligand>
        <name>ATP</name>
        <dbReference type="ChEBI" id="CHEBI:30616"/>
    </ligand>
</feature>
<feature type="binding site" evidence="13">
    <location>
        <position position="158"/>
    </location>
    <ligand>
        <name>Mg(2+)</name>
        <dbReference type="ChEBI" id="CHEBI:18420"/>
        <label>2</label>
        <note>catalytic</note>
    </ligand>
</feature>
<dbReference type="Proteomes" id="UP000038010">
    <property type="component" value="Unassembled WGS sequence"/>
</dbReference>
<evidence type="ECO:0000256" key="2">
    <source>
        <dbReference type="ARBA" id="ARBA00004123"/>
    </source>
</evidence>
<evidence type="ECO:0000256" key="13">
    <source>
        <dbReference type="PIRSR" id="PIRSR018425-2"/>
    </source>
</evidence>
<dbReference type="SUPFAM" id="SSF81631">
    <property type="entry name" value="PAP/OAS1 substrate-binding domain"/>
    <property type="match status" value="1"/>
</dbReference>
<feature type="binding site" evidence="13">
    <location>
        <position position="101"/>
    </location>
    <ligand>
        <name>Mg(2+)</name>
        <dbReference type="ChEBI" id="CHEBI:18420"/>
        <label>1</label>
        <note>catalytic</note>
    </ligand>
</feature>
<feature type="domain" description="Poly(A) polymerase nucleotidyltransferase" evidence="18">
    <location>
        <begin position="9"/>
        <end position="206"/>
    </location>
</feature>
<dbReference type="GO" id="GO:0003723">
    <property type="term" value="F:RNA binding"/>
    <property type="evidence" value="ECO:0007669"/>
    <property type="project" value="UniProtKB-UniRule"/>
</dbReference>
<evidence type="ECO:0000256" key="4">
    <source>
        <dbReference type="ARBA" id="ARBA00022664"/>
    </source>
</evidence>
<dbReference type="Gene3D" id="1.10.1410.10">
    <property type="match status" value="1"/>
</dbReference>
<keyword evidence="8 11" id="KW-0067">ATP-binding</keyword>
<dbReference type="InterPro" id="IPR007010">
    <property type="entry name" value="PolA_pol_RNA-bd_dom"/>
</dbReference>
<dbReference type="InterPro" id="IPR011068">
    <property type="entry name" value="NuclTrfase_I-like_C"/>
</dbReference>
<feature type="domain" description="Poly(A) polymerase central" evidence="17">
    <location>
        <begin position="211"/>
        <end position="356"/>
    </location>
</feature>
<gene>
    <name evidence="19" type="ORF">AB675_10396</name>
</gene>
<dbReference type="STRING" id="1664694.A0A0N1H0L4"/>
<evidence type="ECO:0000313" key="19">
    <source>
        <dbReference type="EMBL" id="KPI37450.1"/>
    </source>
</evidence>
<dbReference type="InterPro" id="IPR043519">
    <property type="entry name" value="NT_sf"/>
</dbReference>
<feature type="binding site" evidence="12">
    <location>
        <begin position="238"/>
        <end position="239"/>
    </location>
    <ligand>
        <name>ATP</name>
        <dbReference type="ChEBI" id="CHEBI:30616"/>
    </ligand>
</feature>
<name>A0A0N1H0L4_9EURO</name>
<keyword evidence="10 11" id="KW-0539">Nucleus</keyword>
<dbReference type="GO" id="GO:0031123">
    <property type="term" value="P:RNA 3'-end processing"/>
    <property type="evidence" value="ECO:0007669"/>
    <property type="project" value="InterPro"/>
</dbReference>
<comment type="cofactor">
    <cofactor evidence="1">
        <name>Mn(2+)</name>
        <dbReference type="ChEBI" id="CHEBI:29035"/>
    </cofactor>
</comment>
<proteinExistence type="inferred from homology"/>
<dbReference type="VEuPathDB" id="FungiDB:AB675_10396"/>
<feature type="domain" description="Poly(A) polymerase RNA-binding" evidence="16">
    <location>
        <begin position="358"/>
        <end position="508"/>
    </location>
</feature>